<dbReference type="EMBL" id="DRZC01000084">
    <property type="protein sequence ID" value="HHQ81104.1"/>
    <property type="molecule type" value="Genomic_DNA"/>
</dbReference>
<sequence>MVEIERGDKVVEDVIRAKLRRNIRNVMVTTAIGENYIYLLSPDEALSVAMLYSIYLYARQRGLEAKMYYVTSVDPDKVLPEEVRRVGEAWTRRRLSKEEIAKLRSKFITRDLLDVLIFKPKQ</sequence>
<dbReference type="AlphaFoldDB" id="A0A7J3ZM53"/>
<proteinExistence type="predicted"/>
<accession>A0A7J3ZM53</accession>
<reference evidence="1" key="1">
    <citation type="journal article" date="2020" name="mSystems">
        <title>Genome- and Community-Level Interaction Insights into Carbon Utilization and Element Cycling Functions of Hydrothermarchaeota in Hydrothermal Sediment.</title>
        <authorList>
            <person name="Zhou Z."/>
            <person name="Liu Y."/>
            <person name="Xu W."/>
            <person name="Pan J."/>
            <person name="Luo Z.H."/>
            <person name="Li M."/>
        </authorList>
    </citation>
    <scope>NUCLEOTIDE SEQUENCE [LARGE SCALE GENOMIC DNA]</scope>
    <source>
        <strain evidence="1">SpSt-1116</strain>
    </source>
</reference>
<gene>
    <name evidence="1" type="ORF">ENM78_06625</name>
</gene>
<protein>
    <submittedName>
        <fullName evidence="1">Uncharacterized protein</fullName>
    </submittedName>
</protein>
<comment type="caution">
    <text evidence="1">The sequence shown here is derived from an EMBL/GenBank/DDBJ whole genome shotgun (WGS) entry which is preliminary data.</text>
</comment>
<organism evidence="1">
    <name type="scientific">Fervidicoccus fontis</name>
    <dbReference type="NCBI Taxonomy" id="683846"/>
    <lineage>
        <taxon>Archaea</taxon>
        <taxon>Thermoproteota</taxon>
        <taxon>Thermoprotei</taxon>
        <taxon>Fervidicoccales</taxon>
        <taxon>Fervidicoccaceae</taxon>
        <taxon>Fervidicoccus</taxon>
    </lineage>
</organism>
<name>A0A7J3ZM53_9CREN</name>
<evidence type="ECO:0000313" key="1">
    <source>
        <dbReference type="EMBL" id="HHQ81104.1"/>
    </source>
</evidence>